<protein>
    <recommendedName>
        <fullName evidence="3">Reverse transcriptase/retrotransposon-derived protein RNase H-like domain-containing protein</fullName>
    </recommendedName>
</protein>
<gene>
    <name evidence="4" type="ORF">PHMEG_00024590</name>
</gene>
<dbReference type="STRING" id="4795.A0A225VDR7"/>
<feature type="compositionally biased region" description="Basic and acidic residues" evidence="1">
    <location>
        <begin position="132"/>
        <end position="141"/>
    </location>
</feature>
<dbReference type="EMBL" id="NBNE01005402">
    <property type="protein sequence ID" value="OWZ03641.1"/>
    <property type="molecule type" value="Genomic_DNA"/>
</dbReference>
<evidence type="ECO:0000256" key="2">
    <source>
        <dbReference type="SAM" id="SignalP"/>
    </source>
</evidence>
<comment type="caution">
    <text evidence="4">The sequence shown here is derived from an EMBL/GenBank/DDBJ whole genome shotgun (WGS) entry which is preliminary data.</text>
</comment>
<evidence type="ECO:0000256" key="1">
    <source>
        <dbReference type="SAM" id="MobiDB-lite"/>
    </source>
</evidence>
<name>A0A225VDR7_9STRA</name>
<feature type="chain" id="PRO_5012917502" description="Reverse transcriptase/retrotransposon-derived protein RNase H-like domain-containing protein" evidence="2">
    <location>
        <begin position="23"/>
        <end position="218"/>
    </location>
</feature>
<feature type="domain" description="Reverse transcriptase/retrotransposon-derived protein RNase H-like" evidence="3">
    <location>
        <begin position="2"/>
        <end position="59"/>
    </location>
</feature>
<dbReference type="SUPFAM" id="SSF56672">
    <property type="entry name" value="DNA/RNA polymerases"/>
    <property type="match status" value="1"/>
</dbReference>
<reference evidence="5" key="1">
    <citation type="submission" date="2017-03" db="EMBL/GenBank/DDBJ databases">
        <title>Phytopthora megakarya and P. palmivora, two closely related causual agents of cacao black pod achieved similar genome size and gene model numbers by different mechanisms.</title>
        <authorList>
            <person name="Ali S."/>
            <person name="Shao J."/>
            <person name="Larry D.J."/>
            <person name="Kronmiller B."/>
            <person name="Shen D."/>
            <person name="Strem M.D."/>
            <person name="Melnick R.L."/>
            <person name="Guiltinan M.J."/>
            <person name="Tyler B.M."/>
            <person name="Meinhardt L.W."/>
            <person name="Bailey B.A."/>
        </authorList>
    </citation>
    <scope>NUCLEOTIDE SEQUENCE [LARGE SCALE GENOMIC DNA]</scope>
    <source>
        <strain evidence="5">zdho120</strain>
    </source>
</reference>
<dbReference type="AlphaFoldDB" id="A0A225VDR7"/>
<dbReference type="PANTHER" id="PTHR34072:SF58">
    <property type="entry name" value="DNA (CYTOSINE-5-)-METHYLTRANSFERASE"/>
    <property type="match status" value="1"/>
</dbReference>
<evidence type="ECO:0000313" key="4">
    <source>
        <dbReference type="EMBL" id="OWZ03641.1"/>
    </source>
</evidence>
<dbReference type="InterPro" id="IPR041577">
    <property type="entry name" value="RT_RNaseH_2"/>
</dbReference>
<dbReference type="InterPro" id="IPR043502">
    <property type="entry name" value="DNA/RNA_pol_sf"/>
</dbReference>
<proteinExistence type="predicted"/>
<dbReference type="Pfam" id="PF17919">
    <property type="entry name" value="RT_RNaseH_2"/>
    <property type="match status" value="1"/>
</dbReference>
<evidence type="ECO:0000313" key="5">
    <source>
        <dbReference type="Proteomes" id="UP000198211"/>
    </source>
</evidence>
<keyword evidence="2" id="KW-0732">Signal</keyword>
<keyword evidence="5" id="KW-1185">Reference proteome</keyword>
<feature type="signal peptide" evidence="2">
    <location>
        <begin position="1"/>
        <end position="22"/>
    </location>
</feature>
<dbReference type="OrthoDB" id="427924at2759"/>
<accession>A0A225VDR7</accession>
<sequence length="218" mass="24272">MLRYPDFRLPFCYLLMIGLGASLLQNDGDGWRSVAYASKVNNEAETKYGITELECLTVVGYDLDEDYRPGNINVVADALSRAPLVYAVRAADGRRRNKRRRAPRLNVVSITATAGGDVADDGVDHGNTSGGRDSENNFAKERRQRREHGDTVQLTDEDITDAQVKSKMVQKLIKEGEYMNMYVTKSYGLAVIETPDGIRVLLPPALWALAFKECHDSI</sequence>
<dbReference type="PANTHER" id="PTHR34072">
    <property type="entry name" value="ENZYMATIC POLYPROTEIN-RELATED"/>
    <property type="match status" value="1"/>
</dbReference>
<feature type="region of interest" description="Disordered" evidence="1">
    <location>
        <begin position="118"/>
        <end position="152"/>
    </location>
</feature>
<evidence type="ECO:0000259" key="3">
    <source>
        <dbReference type="Pfam" id="PF17919"/>
    </source>
</evidence>
<dbReference type="Proteomes" id="UP000198211">
    <property type="component" value="Unassembled WGS sequence"/>
</dbReference>
<organism evidence="4 5">
    <name type="scientific">Phytophthora megakarya</name>
    <dbReference type="NCBI Taxonomy" id="4795"/>
    <lineage>
        <taxon>Eukaryota</taxon>
        <taxon>Sar</taxon>
        <taxon>Stramenopiles</taxon>
        <taxon>Oomycota</taxon>
        <taxon>Peronosporomycetes</taxon>
        <taxon>Peronosporales</taxon>
        <taxon>Peronosporaceae</taxon>
        <taxon>Phytophthora</taxon>
    </lineage>
</organism>